<dbReference type="EMBL" id="FJUY01000011">
    <property type="protein sequence ID" value="CZT21595.1"/>
    <property type="molecule type" value="Genomic_DNA"/>
</dbReference>
<dbReference type="Proteomes" id="UP000225277">
    <property type="component" value="Unassembled WGS sequence"/>
</dbReference>
<sequence length="205" mass="22361">MAVKWTPARDQNLLLLIIADVKVDFGQLATKWKQAFPDEDFHPTAKAVSEHVAALKRKIGGSSGRSAVAVSTPKSKPRVPNGPQKTPVSKGKRARSEMMSADDDSEAEKAIDFDTPLPKRTTPSRRSAIKKYTKEVSDSEDDNMVVKAAIASPNTDGPVHTPGNIISPRPSIARSKSNRPNLGYFKESDVDAEDEEDLSDFTPFT</sequence>
<protein>
    <submittedName>
        <fullName evidence="2">Uncharacterized protein</fullName>
    </submittedName>
</protein>
<evidence type="ECO:0000256" key="1">
    <source>
        <dbReference type="SAM" id="MobiDB-lite"/>
    </source>
</evidence>
<accession>A0A2D3V4I4</accession>
<dbReference type="GeneID" id="35602576"/>
<organism evidence="2 3">
    <name type="scientific">Ramularia collo-cygni</name>
    <dbReference type="NCBI Taxonomy" id="112498"/>
    <lineage>
        <taxon>Eukaryota</taxon>
        <taxon>Fungi</taxon>
        <taxon>Dikarya</taxon>
        <taxon>Ascomycota</taxon>
        <taxon>Pezizomycotina</taxon>
        <taxon>Dothideomycetes</taxon>
        <taxon>Dothideomycetidae</taxon>
        <taxon>Mycosphaerellales</taxon>
        <taxon>Mycosphaerellaceae</taxon>
        <taxon>Ramularia</taxon>
    </lineage>
</organism>
<feature type="region of interest" description="Disordered" evidence="1">
    <location>
        <begin position="57"/>
        <end position="205"/>
    </location>
</feature>
<evidence type="ECO:0000313" key="2">
    <source>
        <dbReference type="EMBL" id="CZT21595.1"/>
    </source>
</evidence>
<dbReference type="STRING" id="112498.A0A2D3V4I4"/>
<feature type="compositionally biased region" description="Acidic residues" evidence="1">
    <location>
        <begin position="190"/>
        <end position="199"/>
    </location>
</feature>
<gene>
    <name evidence="2" type="ORF">RCC_07459</name>
</gene>
<evidence type="ECO:0000313" key="3">
    <source>
        <dbReference type="Proteomes" id="UP000225277"/>
    </source>
</evidence>
<proteinExistence type="predicted"/>
<dbReference type="OrthoDB" id="5420368at2759"/>
<dbReference type="RefSeq" id="XP_023628484.1">
    <property type="nucleotide sequence ID" value="XM_023772716.1"/>
</dbReference>
<keyword evidence="3" id="KW-1185">Reference proteome</keyword>
<dbReference type="AlphaFoldDB" id="A0A2D3V4I4"/>
<name>A0A2D3V4I4_9PEZI</name>
<reference evidence="2 3" key="1">
    <citation type="submission" date="2016-03" db="EMBL/GenBank/DDBJ databases">
        <authorList>
            <person name="Ploux O."/>
        </authorList>
    </citation>
    <scope>NUCLEOTIDE SEQUENCE [LARGE SCALE GENOMIC DNA]</scope>
    <source>
        <strain evidence="2 3">URUG2</strain>
    </source>
</reference>